<dbReference type="EMBL" id="CAJNDS010001369">
    <property type="protein sequence ID" value="CAE7256710.1"/>
    <property type="molecule type" value="Genomic_DNA"/>
</dbReference>
<keyword evidence="1" id="KW-1133">Transmembrane helix</keyword>
<feature type="transmembrane region" description="Helical" evidence="1">
    <location>
        <begin position="66"/>
        <end position="87"/>
    </location>
</feature>
<organism evidence="2 3">
    <name type="scientific">Symbiodinium natans</name>
    <dbReference type="NCBI Taxonomy" id="878477"/>
    <lineage>
        <taxon>Eukaryota</taxon>
        <taxon>Sar</taxon>
        <taxon>Alveolata</taxon>
        <taxon>Dinophyceae</taxon>
        <taxon>Suessiales</taxon>
        <taxon>Symbiodiniaceae</taxon>
        <taxon>Symbiodinium</taxon>
    </lineage>
</organism>
<sequence>MSLRSHVRADSAVLVCGLLCLGLRFLALDSSCSGLLLLLRNHLCIGFTALLVDLACLGLTVSLRSFSCIALTVLISGTACTGPLLLLRSFSCLDPVAPASMANGPSSSMLLQAFACLGLFAPFLGKAQLESMAPTVDVSQTELSVSAQSFTYLEIAALAPSFARPGPPLPTRSLACLGLLVLPVGSLQLQSVLTLSIIDHTHLEPPVLVRSFTCAGSTLSSPELGVAGSPLLCLGRILDGIVERVVGVVGG</sequence>
<keyword evidence="3" id="KW-1185">Reference proteome</keyword>
<proteinExistence type="predicted"/>
<keyword evidence="1" id="KW-0472">Membrane</keyword>
<comment type="caution">
    <text evidence="2">The sequence shown here is derived from an EMBL/GenBank/DDBJ whole genome shotgun (WGS) entry which is preliminary data.</text>
</comment>
<evidence type="ECO:0000256" key="1">
    <source>
        <dbReference type="SAM" id="Phobius"/>
    </source>
</evidence>
<accession>A0A812M7I2</accession>
<dbReference type="AlphaFoldDB" id="A0A812M7I2"/>
<protein>
    <submittedName>
        <fullName evidence="2">Uncharacterized protein</fullName>
    </submittedName>
</protein>
<evidence type="ECO:0000313" key="2">
    <source>
        <dbReference type="EMBL" id="CAE7256710.1"/>
    </source>
</evidence>
<feature type="transmembrane region" description="Helical" evidence="1">
    <location>
        <begin position="107"/>
        <end position="125"/>
    </location>
</feature>
<name>A0A812M7I2_9DINO</name>
<keyword evidence="1" id="KW-0812">Transmembrane</keyword>
<reference evidence="2" key="1">
    <citation type="submission" date="2021-02" db="EMBL/GenBank/DDBJ databases">
        <authorList>
            <person name="Dougan E. K."/>
            <person name="Rhodes N."/>
            <person name="Thang M."/>
            <person name="Chan C."/>
        </authorList>
    </citation>
    <scope>NUCLEOTIDE SEQUENCE</scope>
</reference>
<feature type="transmembrane region" description="Helical" evidence="1">
    <location>
        <begin position="37"/>
        <end position="59"/>
    </location>
</feature>
<dbReference type="Proteomes" id="UP000604046">
    <property type="component" value="Unassembled WGS sequence"/>
</dbReference>
<gene>
    <name evidence="2" type="ORF">SNAT2548_LOCUS13186</name>
</gene>
<evidence type="ECO:0000313" key="3">
    <source>
        <dbReference type="Proteomes" id="UP000604046"/>
    </source>
</evidence>